<dbReference type="HOGENOM" id="CLU_1836487_0_0_1"/>
<evidence type="ECO:0000313" key="3">
    <source>
        <dbReference type="Proteomes" id="UP000011668"/>
    </source>
</evidence>
<dbReference type="Proteomes" id="UP000011668">
    <property type="component" value="Unassembled WGS sequence"/>
</dbReference>
<organism evidence="2 3">
    <name type="scientific">Thanatephorus cucumeris (strain AG1-IA)</name>
    <name type="common">Rice sheath blight fungus</name>
    <name type="synonym">Rhizoctonia solani</name>
    <dbReference type="NCBI Taxonomy" id="983506"/>
    <lineage>
        <taxon>Eukaryota</taxon>
        <taxon>Fungi</taxon>
        <taxon>Dikarya</taxon>
        <taxon>Basidiomycota</taxon>
        <taxon>Agaricomycotina</taxon>
        <taxon>Agaricomycetes</taxon>
        <taxon>Cantharellales</taxon>
        <taxon>Ceratobasidiaceae</taxon>
        <taxon>Rhizoctonia</taxon>
        <taxon>Rhizoctonia solani AG-1</taxon>
    </lineage>
</organism>
<protein>
    <submittedName>
        <fullName evidence="2">Uncharacterized protein</fullName>
    </submittedName>
</protein>
<dbReference type="EMBL" id="AFRT01001104">
    <property type="protein sequence ID" value="ELU41230.1"/>
    <property type="molecule type" value="Genomic_DNA"/>
</dbReference>
<comment type="caution">
    <text evidence="2">The sequence shown here is derived from an EMBL/GenBank/DDBJ whole genome shotgun (WGS) entry which is preliminary data.</text>
</comment>
<reference evidence="2 3" key="1">
    <citation type="journal article" date="2013" name="Nat. Commun.">
        <title>The evolution and pathogenic mechanisms of the rice sheath blight pathogen.</title>
        <authorList>
            <person name="Zheng A."/>
            <person name="Lin R."/>
            <person name="Xu L."/>
            <person name="Qin P."/>
            <person name="Tang C."/>
            <person name="Ai P."/>
            <person name="Zhang D."/>
            <person name="Liu Y."/>
            <person name="Sun Z."/>
            <person name="Feng H."/>
            <person name="Wang Y."/>
            <person name="Chen Y."/>
            <person name="Liang X."/>
            <person name="Fu R."/>
            <person name="Li Q."/>
            <person name="Zhang J."/>
            <person name="Yu X."/>
            <person name="Xie Z."/>
            <person name="Ding L."/>
            <person name="Guan P."/>
            <person name="Tang J."/>
            <person name="Liang Y."/>
            <person name="Wang S."/>
            <person name="Deng Q."/>
            <person name="Li S."/>
            <person name="Zhu J."/>
            <person name="Wang L."/>
            <person name="Liu H."/>
            <person name="Li P."/>
        </authorList>
    </citation>
    <scope>NUCLEOTIDE SEQUENCE [LARGE SCALE GENOMIC DNA]</scope>
    <source>
        <strain evidence="3">AG-1 IA</strain>
    </source>
</reference>
<keyword evidence="3" id="KW-1185">Reference proteome</keyword>
<name>L8WTC7_THACA</name>
<proteinExistence type="predicted"/>
<evidence type="ECO:0000313" key="2">
    <source>
        <dbReference type="EMBL" id="ELU41230.1"/>
    </source>
</evidence>
<sequence length="140" mass="15622">MSPKQTPAARVHVFEFVLFDLTEAIELSVCNENASISMELRTLTKIAKSSLSREQPERGEANGVSPALLKWRGAPCSRLTVHFRRHPLALRYSHPSGKEGLRSQQNVPIWSFRGVCRAAFLLSVGKHNELIPTCKSRGAR</sequence>
<feature type="chain" id="PRO_5003997184" evidence="1">
    <location>
        <begin position="25"/>
        <end position="140"/>
    </location>
</feature>
<feature type="signal peptide" evidence="1">
    <location>
        <begin position="1"/>
        <end position="24"/>
    </location>
</feature>
<dbReference type="AlphaFoldDB" id="L8WTC7"/>
<accession>L8WTC7</accession>
<gene>
    <name evidence="2" type="ORF">AG1IA_04737</name>
</gene>
<evidence type="ECO:0000256" key="1">
    <source>
        <dbReference type="SAM" id="SignalP"/>
    </source>
</evidence>
<keyword evidence="1" id="KW-0732">Signal</keyword>